<protein>
    <submittedName>
        <fullName evidence="1">Uncharacterized protein</fullName>
    </submittedName>
</protein>
<comment type="caution">
    <text evidence="1">The sequence shown here is derived from an EMBL/GenBank/DDBJ whole genome shotgun (WGS) entry which is preliminary data.</text>
</comment>
<proteinExistence type="predicted"/>
<dbReference type="EMBL" id="CM051396">
    <property type="protein sequence ID" value="KAJ4723746.1"/>
    <property type="molecule type" value="Genomic_DNA"/>
</dbReference>
<accession>A0ACC1YJU2</accession>
<evidence type="ECO:0000313" key="2">
    <source>
        <dbReference type="Proteomes" id="UP001164539"/>
    </source>
</evidence>
<keyword evidence="2" id="KW-1185">Reference proteome</keyword>
<gene>
    <name evidence="1" type="ORF">OWV82_007079</name>
</gene>
<evidence type="ECO:0000313" key="1">
    <source>
        <dbReference type="EMBL" id="KAJ4723746.1"/>
    </source>
</evidence>
<dbReference type="Proteomes" id="UP001164539">
    <property type="component" value="Chromosome 3"/>
</dbReference>
<sequence length="76" mass="8706">MTKNLLVVVSLIAIIFIGSDRGMDGFRPIVEFDLRIRPQRVKLQRANQPSLTIWHFISGGEDYQASLLGKYIHFAF</sequence>
<reference evidence="1 2" key="1">
    <citation type="journal article" date="2023" name="Science">
        <title>Complex scaffold remodeling in plant triterpene biosynthesis.</title>
        <authorList>
            <person name="De La Pena R."/>
            <person name="Hodgson H."/>
            <person name="Liu J.C."/>
            <person name="Stephenson M.J."/>
            <person name="Martin A.C."/>
            <person name="Owen C."/>
            <person name="Harkess A."/>
            <person name="Leebens-Mack J."/>
            <person name="Jimenez L.E."/>
            <person name="Osbourn A."/>
            <person name="Sattely E.S."/>
        </authorList>
    </citation>
    <scope>NUCLEOTIDE SEQUENCE [LARGE SCALE GENOMIC DNA]</scope>
    <source>
        <strain evidence="2">cv. JPN11</strain>
        <tissue evidence="1">Leaf</tissue>
    </source>
</reference>
<organism evidence="1 2">
    <name type="scientific">Melia azedarach</name>
    <name type="common">Chinaberry tree</name>
    <dbReference type="NCBI Taxonomy" id="155640"/>
    <lineage>
        <taxon>Eukaryota</taxon>
        <taxon>Viridiplantae</taxon>
        <taxon>Streptophyta</taxon>
        <taxon>Embryophyta</taxon>
        <taxon>Tracheophyta</taxon>
        <taxon>Spermatophyta</taxon>
        <taxon>Magnoliopsida</taxon>
        <taxon>eudicotyledons</taxon>
        <taxon>Gunneridae</taxon>
        <taxon>Pentapetalae</taxon>
        <taxon>rosids</taxon>
        <taxon>malvids</taxon>
        <taxon>Sapindales</taxon>
        <taxon>Meliaceae</taxon>
        <taxon>Melia</taxon>
    </lineage>
</organism>
<name>A0ACC1YJU2_MELAZ</name>